<dbReference type="Pfam" id="PF00149">
    <property type="entry name" value="Metallophos"/>
    <property type="match status" value="1"/>
</dbReference>
<evidence type="ECO:0000259" key="1">
    <source>
        <dbReference type="Pfam" id="PF00149"/>
    </source>
</evidence>
<dbReference type="InterPro" id="IPR029052">
    <property type="entry name" value="Metallo-depent_PP-like"/>
</dbReference>
<protein>
    <recommendedName>
        <fullName evidence="1">Calcineurin-like phosphoesterase domain-containing protein</fullName>
    </recommendedName>
</protein>
<dbReference type="InterPro" id="IPR004843">
    <property type="entry name" value="Calcineurin-like_PHP"/>
</dbReference>
<comment type="caution">
    <text evidence="2">The sequence shown here is derived from an EMBL/GenBank/DDBJ whole genome shotgun (WGS) entry which is preliminary data.</text>
</comment>
<dbReference type="GO" id="GO:0030145">
    <property type="term" value="F:manganese ion binding"/>
    <property type="evidence" value="ECO:0007669"/>
    <property type="project" value="TreeGrafter"/>
</dbReference>
<organism evidence="2 3">
    <name type="scientific">Chrysophaeum taylorii</name>
    <dbReference type="NCBI Taxonomy" id="2483200"/>
    <lineage>
        <taxon>Eukaryota</taxon>
        <taxon>Sar</taxon>
        <taxon>Stramenopiles</taxon>
        <taxon>Ochrophyta</taxon>
        <taxon>Pelagophyceae</taxon>
        <taxon>Pelagomonadales</taxon>
        <taxon>Pelagomonadaceae</taxon>
        <taxon>Chrysophaeum</taxon>
    </lineage>
</organism>
<accession>A0AAD7UB46</accession>
<dbReference type="PANTHER" id="PTHR16509:SF8">
    <property type="entry name" value="MANGANESE-DEPENDENT ADP-RIBOSE_CDP-ALCOHOL DIPHOSPHATASE"/>
    <property type="match status" value="1"/>
</dbReference>
<dbReference type="SUPFAM" id="SSF56300">
    <property type="entry name" value="Metallo-dependent phosphatases"/>
    <property type="match status" value="1"/>
</dbReference>
<name>A0AAD7UB46_9STRA</name>
<dbReference type="EMBL" id="JAQMWT010000408">
    <property type="protein sequence ID" value="KAJ8601671.1"/>
    <property type="molecule type" value="Genomic_DNA"/>
</dbReference>
<dbReference type="GO" id="GO:0047734">
    <property type="term" value="F:CDP-glycerol diphosphatase activity"/>
    <property type="evidence" value="ECO:0007669"/>
    <property type="project" value="TreeGrafter"/>
</dbReference>
<dbReference type="GO" id="GO:0047631">
    <property type="term" value="F:ADP-ribose diphosphatase activity"/>
    <property type="evidence" value="ECO:0007669"/>
    <property type="project" value="TreeGrafter"/>
</dbReference>
<dbReference type="PANTHER" id="PTHR16509">
    <property type="match status" value="1"/>
</dbReference>
<dbReference type="AlphaFoldDB" id="A0AAD7UB46"/>
<evidence type="ECO:0000313" key="3">
    <source>
        <dbReference type="Proteomes" id="UP001230188"/>
    </source>
</evidence>
<reference evidence="2" key="1">
    <citation type="submission" date="2023-01" db="EMBL/GenBank/DDBJ databases">
        <title>Metagenome sequencing of chrysophaentin producing Chrysophaeum taylorii.</title>
        <authorList>
            <person name="Davison J."/>
            <person name="Bewley C."/>
        </authorList>
    </citation>
    <scope>NUCLEOTIDE SEQUENCE</scope>
    <source>
        <strain evidence="2">NIES-1699</strain>
    </source>
</reference>
<dbReference type="GO" id="GO:0008663">
    <property type="term" value="F:2',3'-cyclic-nucleotide 2'-phosphodiesterase activity"/>
    <property type="evidence" value="ECO:0007669"/>
    <property type="project" value="TreeGrafter"/>
</dbReference>
<dbReference type="Gene3D" id="3.60.21.10">
    <property type="match status" value="1"/>
</dbReference>
<evidence type="ECO:0000313" key="2">
    <source>
        <dbReference type="EMBL" id="KAJ8601671.1"/>
    </source>
</evidence>
<proteinExistence type="predicted"/>
<keyword evidence="3" id="KW-1185">Reference proteome</keyword>
<gene>
    <name evidence="2" type="ORF">CTAYLR_007472</name>
</gene>
<dbReference type="Proteomes" id="UP001230188">
    <property type="component" value="Unassembled WGS sequence"/>
</dbReference>
<sequence length="315" mass="34026">MNQSSGSGFAVADVTPPAPKVRLGLVADVQHADKENGGCDGRSQFYRSAPEKLARAIDAFLENKVSGVLNLGDSIDGNVDEISTAQDLERVATQFDRLGAQGLPAHHVLGNHCLSLRRDEFQNRVGMPASYYSVQLAEDWKLVVCDTNDLAVHGWDEGTPERRRAESYLEAHPATERDPHMTGWNGGIGDDQLAWLEAQLAEAQSVVLATHHPIHGARSTHLAWNYRSIRALVAKYRGVVKLALAGHDHVGGYGVFDGVHFVTLEAILETPTDAYAFLDIYDDRIDIRGVGTATSRTIPLVTVTTAALEAAAAAA</sequence>
<feature type="domain" description="Calcineurin-like phosphoesterase" evidence="1">
    <location>
        <begin position="24"/>
        <end position="250"/>
    </location>
</feature>